<keyword evidence="3" id="KW-1185">Reference proteome</keyword>
<feature type="domain" description="Retrotransposon gag" evidence="2">
    <location>
        <begin position="109"/>
        <end position="201"/>
    </location>
</feature>
<reference evidence="4" key="2">
    <citation type="submission" date="2025-08" db="UniProtKB">
        <authorList>
            <consortium name="RefSeq"/>
        </authorList>
    </citation>
    <scope>IDENTIFICATION</scope>
    <source>
        <tissue evidence="4">Leaf</tissue>
    </source>
</reference>
<dbReference type="RefSeq" id="XP_010471072.1">
    <property type="nucleotide sequence ID" value="XM_010472770.1"/>
</dbReference>
<organism evidence="3 4">
    <name type="scientific">Camelina sativa</name>
    <name type="common">False flax</name>
    <name type="synonym">Myagrum sativum</name>
    <dbReference type="NCBI Taxonomy" id="90675"/>
    <lineage>
        <taxon>Eukaryota</taxon>
        <taxon>Viridiplantae</taxon>
        <taxon>Streptophyta</taxon>
        <taxon>Embryophyta</taxon>
        <taxon>Tracheophyta</taxon>
        <taxon>Spermatophyta</taxon>
        <taxon>Magnoliopsida</taxon>
        <taxon>eudicotyledons</taxon>
        <taxon>Gunneridae</taxon>
        <taxon>Pentapetalae</taxon>
        <taxon>rosids</taxon>
        <taxon>malvids</taxon>
        <taxon>Brassicales</taxon>
        <taxon>Brassicaceae</taxon>
        <taxon>Camelineae</taxon>
        <taxon>Camelina</taxon>
    </lineage>
</organism>
<evidence type="ECO:0000313" key="3">
    <source>
        <dbReference type="Proteomes" id="UP000694864"/>
    </source>
</evidence>
<dbReference type="PANTHER" id="PTHR35046:SF9">
    <property type="entry name" value="RNA-DIRECTED DNA POLYMERASE"/>
    <property type="match status" value="1"/>
</dbReference>
<dbReference type="Pfam" id="PF03732">
    <property type="entry name" value="Retrotrans_gag"/>
    <property type="match status" value="1"/>
</dbReference>
<proteinExistence type="predicted"/>
<protein>
    <submittedName>
        <fullName evidence="4">Uncharacterized protein LOC104750907</fullName>
    </submittedName>
</protein>
<sequence length="312" mass="36975">MEAMHQRIDRGHQPQQLEEEPNQRGRDRLRRNRNKEDDYYSQRGNSSSEGQRRPRQNREARGRNDDDLRGIKLPPFYGKNDPDAYLEWEKEMELVFRCQDYSDHKKVQVAPTEFYDYAINWWDQLVTSRMRRRVQPVDSWNELKAVMRKSHYNKELPQNLRRLSQSSKSVEDYFHEMESLMIKADIEEEGDAMAGFLGGLARNIQDQMELQTYEDLEEMLHKAILIEEQLKRKSSTRHVAGSNSKPSYYKEEKSSFRPRTEFKTYVGAKPNNVGQESKGKAEATHTRNRDIQCFRCYGIGHENGEIDGEWRD</sequence>
<feature type="compositionally biased region" description="Basic and acidic residues" evidence="1">
    <location>
        <begin position="1"/>
        <end position="12"/>
    </location>
</feature>
<gene>
    <name evidence="4" type="primary">LOC104750907</name>
</gene>
<name>A0ABM0WHA0_CAMSA</name>
<reference evidence="3" key="1">
    <citation type="journal article" date="2014" name="Nat. Commun.">
        <title>The emerging biofuel crop Camelina sativa retains a highly undifferentiated hexaploid genome structure.</title>
        <authorList>
            <person name="Kagale S."/>
            <person name="Koh C."/>
            <person name="Nixon J."/>
            <person name="Bollina V."/>
            <person name="Clarke W.E."/>
            <person name="Tuteja R."/>
            <person name="Spillane C."/>
            <person name="Robinson S.J."/>
            <person name="Links M.G."/>
            <person name="Clarke C."/>
            <person name="Higgins E.E."/>
            <person name="Huebert T."/>
            <person name="Sharpe A.G."/>
            <person name="Parkin I.A."/>
        </authorList>
    </citation>
    <scope>NUCLEOTIDE SEQUENCE [LARGE SCALE GENOMIC DNA]</scope>
    <source>
        <strain evidence="3">cv. DH55</strain>
    </source>
</reference>
<accession>A0ABM0WHA0</accession>
<dbReference type="InterPro" id="IPR005162">
    <property type="entry name" value="Retrotrans_gag_dom"/>
</dbReference>
<evidence type="ECO:0000259" key="2">
    <source>
        <dbReference type="Pfam" id="PF03732"/>
    </source>
</evidence>
<dbReference type="Proteomes" id="UP000694864">
    <property type="component" value="Chromosome 2"/>
</dbReference>
<dbReference type="GeneID" id="104750907"/>
<feature type="region of interest" description="Disordered" evidence="1">
    <location>
        <begin position="1"/>
        <end position="75"/>
    </location>
</feature>
<feature type="compositionally biased region" description="Basic and acidic residues" evidence="1">
    <location>
        <begin position="50"/>
        <end position="70"/>
    </location>
</feature>
<dbReference type="PANTHER" id="PTHR35046">
    <property type="entry name" value="ZINC KNUCKLE (CCHC-TYPE) FAMILY PROTEIN"/>
    <property type="match status" value="1"/>
</dbReference>
<evidence type="ECO:0000313" key="4">
    <source>
        <dbReference type="RefSeq" id="XP_010471072.1"/>
    </source>
</evidence>
<evidence type="ECO:0000256" key="1">
    <source>
        <dbReference type="SAM" id="MobiDB-lite"/>
    </source>
</evidence>